<protein>
    <submittedName>
        <fullName evidence="1">Uncharacterized protein</fullName>
    </submittedName>
</protein>
<gene>
    <name evidence="1" type="ORF">HAX54_040505</name>
</gene>
<evidence type="ECO:0000313" key="2">
    <source>
        <dbReference type="Proteomes" id="UP000823775"/>
    </source>
</evidence>
<dbReference type="EMBL" id="JACEIK010000573">
    <property type="protein sequence ID" value="MCD7459268.1"/>
    <property type="molecule type" value="Genomic_DNA"/>
</dbReference>
<accession>A0ABS8SKD9</accession>
<feature type="non-terminal residue" evidence="1">
    <location>
        <position position="1"/>
    </location>
</feature>
<organism evidence="1 2">
    <name type="scientific">Datura stramonium</name>
    <name type="common">Jimsonweed</name>
    <name type="synonym">Common thornapple</name>
    <dbReference type="NCBI Taxonomy" id="4076"/>
    <lineage>
        <taxon>Eukaryota</taxon>
        <taxon>Viridiplantae</taxon>
        <taxon>Streptophyta</taxon>
        <taxon>Embryophyta</taxon>
        <taxon>Tracheophyta</taxon>
        <taxon>Spermatophyta</taxon>
        <taxon>Magnoliopsida</taxon>
        <taxon>eudicotyledons</taxon>
        <taxon>Gunneridae</taxon>
        <taxon>Pentapetalae</taxon>
        <taxon>asterids</taxon>
        <taxon>lamiids</taxon>
        <taxon>Solanales</taxon>
        <taxon>Solanaceae</taxon>
        <taxon>Solanoideae</taxon>
        <taxon>Datureae</taxon>
        <taxon>Datura</taxon>
    </lineage>
</organism>
<dbReference type="Proteomes" id="UP000823775">
    <property type="component" value="Unassembled WGS sequence"/>
</dbReference>
<sequence>VATVLYWRNTSVQEQVIPLEKFLMRKVEVGLKEREPTFHQRNAGSISRYVGLPRATSPNPHFTCASRVEICEMPVWHQNNEIYLVFCQESASQQSLAGLHRHLT</sequence>
<feature type="non-terminal residue" evidence="1">
    <location>
        <position position="104"/>
    </location>
</feature>
<reference evidence="1 2" key="1">
    <citation type="journal article" date="2021" name="BMC Genomics">
        <title>Datura genome reveals duplications of psychoactive alkaloid biosynthetic genes and high mutation rate following tissue culture.</title>
        <authorList>
            <person name="Rajewski A."/>
            <person name="Carter-House D."/>
            <person name="Stajich J."/>
            <person name="Litt A."/>
        </authorList>
    </citation>
    <scope>NUCLEOTIDE SEQUENCE [LARGE SCALE GENOMIC DNA]</scope>
    <source>
        <strain evidence="1">AR-01</strain>
    </source>
</reference>
<comment type="caution">
    <text evidence="1">The sequence shown here is derived from an EMBL/GenBank/DDBJ whole genome shotgun (WGS) entry which is preliminary data.</text>
</comment>
<proteinExistence type="predicted"/>
<keyword evidence="2" id="KW-1185">Reference proteome</keyword>
<name>A0ABS8SKD9_DATST</name>
<evidence type="ECO:0000313" key="1">
    <source>
        <dbReference type="EMBL" id="MCD7459268.1"/>
    </source>
</evidence>